<gene>
    <name evidence="3" type="ORF">CIMG_09740</name>
</gene>
<dbReference type="RefSeq" id="XP_001240119.1">
    <property type="nucleotide sequence ID" value="XM_001240118.2"/>
</dbReference>
<organism evidence="3 4">
    <name type="scientific">Coccidioides immitis (strain RS)</name>
    <name type="common">Valley fever fungus</name>
    <dbReference type="NCBI Taxonomy" id="246410"/>
    <lineage>
        <taxon>Eukaryota</taxon>
        <taxon>Fungi</taxon>
        <taxon>Dikarya</taxon>
        <taxon>Ascomycota</taxon>
        <taxon>Pezizomycotina</taxon>
        <taxon>Eurotiomycetes</taxon>
        <taxon>Eurotiomycetidae</taxon>
        <taxon>Onygenales</taxon>
        <taxon>Onygenaceae</taxon>
        <taxon>Coccidioides</taxon>
    </lineage>
</organism>
<dbReference type="AlphaFoldDB" id="A0A0E1S0I8"/>
<sequence>MEVEEYVEQFNEGKECPRSAQRPVSETQNTVLYTVLTTEEVDSSIREFSYIWSPGGFDIGEPDTNRLGGGDGSCHIAIFKIDTENPDTQQKKPEEYEHSVAVDIQNDHHLPTLPATCYSANQEESSLDCSKSHRRDSSSVYTPIRRCPTATEPSADNRSISCGSHKFDGFTKGPPTEDDRSANYSDCLQGGQTYCNNRYRFAKAESVSLPAHDRRPHCQEDISYWQDASRGIQSSDLPRFQVDLPLPRSRSVGRRLISRMKFWNASKEDSASSKPRSYMSNSKRSITASIASSWSRKAKGYLKKASSRDTYLASRRAKSSQPSIRTVSPKSIFSRVQKSSASNYSDFMTELNSRTRVAVSTPPPETSLSTCSKELPTLDLEIQMPLGEPRPFQCTFCLMQWENKEEWAYHEAAFHMRPYGNLYSQDEGVVTHDDVMFSMSDVVSTFSRYENQEPSHDAEAAAEKCISFGYHLYSDNPQALEGPKRIDSWNWLEKRSNWFWNCGFCELILRTWAERQEHVAEHFEQGTTMISWNPLRSPYPISKFTMTPVEGFPPWDLSPLHCLQQPGFQDEVYRASQCPPELKCQTCEKHFPDTNASIQHTKLWHNTPESWICPGPEHASNPGVFFDTEIYTEDASDLASLNLDENPNIQADQASVNAKKVYTYDYCLCCGEIFSESPADWSARKQHLRDVHCICETDDIGYDHKHNNGEPFYREELFSLHLANCHNVRLEYLTEFTEICRKKAQPPVLMVQSGHLKA</sequence>
<dbReference type="EMBL" id="GG704912">
    <property type="protein sequence ID" value="EAS28536.1"/>
    <property type="molecule type" value="Genomic_DNA"/>
</dbReference>
<dbReference type="OMA" id="WFWNCGF"/>
<evidence type="ECO:0000313" key="3">
    <source>
        <dbReference type="EMBL" id="EAS28536.1"/>
    </source>
</evidence>
<dbReference type="GeneID" id="4558501"/>
<feature type="region of interest" description="Disordered" evidence="1">
    <location>
        <begin position="140"/>
        <end position="184"/>
    </location>
</feature>
<feature type="compositionally biased region" description="Basic and acidic residues" evidence="1">
    <location>
        <begin position="165"/>
        <end position="181"/>
    </location>
</feature>
<protein>
    <recommendedName>
        <fullName evidence="2">C2H2-type domain-containing protein</fullName>
    </recommendedName>
</protein>
<dbReference type="OrthoDB" id="4191915at2759"/>
<dbReference type="InterPro" id="IPR013087">
    <property type="entry name" value="Znf_C2H2_type"/>
</dbReference>
<dbReference type="InParanoid" id="A0A0E1S0I8"/>
<name>A0A0E1S0I8_COCIM</name>
<reference evidence="4" key="2">
    <citation type="journal article" date="2010" name="Genome Res.">
        <title>Population genomic sequencing of Coccidioides fungi reveals recent hybridization and transposon control.</title>
        <authorList>
            <person name="Neafsey D.E."/>
            <person name="Barker B.M."/>
            <person name="Sharpton T.J."/>
            <person name="Stajich J.E."/>
            <person name="Park D.J."/>
            <person name="Whiston E."/>
            <person name="Hung C.-Y."/>
            <person name="McMahan C."/>
            <person name="White J."/>
            <person name="Sykes S."/>
            <person name="Heiman D."/>
            <person name="Young S."/>
            <person name="Zeng Q."/>
            <person name="Abouelleil A."/>
            <person name="Aftuck L."/>
            <person name="Bessette D."/>
            <person name="Brown A."/>
            <person name="FitzGerald M."/>
            <person name="Lui A."/>
            <person name="Macdonald J.P."/>
            <person name="Priest M."/>
            <person name="Orbach M.J."/>
            <person name="Galgiani J.N."/>
            <person name="Kirkland T.N."/>
            <person name="Cole G.T."/>
            <person name="Birren B.W."/>
            <person name="Henn M.R."/>
            <person name="Taylor J.W."/>
            <person name="Rounsley S.D."/>
        </authorList>
    </citation>
    <scope>GENOME REANNOTATION</scope>
    <source>
        <strain evidence="4">RS</strain>
    </source>
</reference>
<accession>A0A0E1S0I8</accession>
<reference evidence="4" key="1">
    <citation type="journal article" date="2009" name="Genome Res.">
        <title>Comparative genomic analyses of the human fungal pathogens Coccidioides and their relatives.</title>
        <authorList>
            <person name="Sharpton T.J."/>
            <person name="Stajich J.E."/>
            <person name="Rounsley S.D."/>
            <person name="Gardner M.J."/>
            <person name="Wortman J.R."/>
            <person name="Jordar V.S."/>
            <person name="Maiti R."/>
            <person name="Kodira C.D."/>
            <person name="Neafsey D.E."/>
            <person name="Zeng Q."/>
            <person name="Hung C.-Y."/>
            <person name="McMahan C."/>
            <person name="Muszewska A."/>
            <person name="Grynberg M."/>
            <person name="Mandel M.A."/>
            <person name="Kellner E.M."/>
            <person name="Barker B.M."/>
            <person name="Galgiani J.N."/>
            <person name="Orbach M.J."/>
            <person name="Kirkland T.N."/>
            <person name="Cole G.T."/>
            <person name="Henn M.R."/>
            <person name="Birren B.W."/>
            <person name="Taylor J.W."/>
        </authorList>
    </citation>
    <scope>NUCLEOTIDE SEQUENCE [LARGE SCALE GENOMIC DNA]</scope>
    <source>
        <strain evidence="4">RS</strain>
    </source>
</reference>
<evidence type="ECO:0000313" key="4">
    <source>
        <dbReference type="Proteomes" id="UP000001261"/>
    </source>
</evidence>
<dbReference type="VEuPathDB" id="FungiDB:CIMG_09740"/>
<dbReference type="Proteomes" id="UP000001261">
    <property type="component" value="Unassembled WGS sequence"/>
</dbReference>
<dbReference type="SMART" id="SM00355">
    <property type="entry name" value="ZnF_C2H2"/>
    <property type="match status" value="3"/>
</dbReference>
<dbReference type="PROSITE" id="PS00028">
    <property type="entry name" value="ZINC_FINGER_C2H2_1"/>
    <property type="match status" value="1"/>
</dbReference>
<keyword evidence="4" id="KW-1185">Reference proteome</keyword>
<evidence type="ECO:0000256" key="1">
    <source>
        <dbReference type="SAM" id="MobiDB-lite"/>
    </source>
</evidence>
<proteinExistence type="predicted"/>
<feature type="compositionally biased region" description="Polar residues" evidence="1">
    <location>
        <begin position="151"/>
        <end position="162"/>
    </location>
</feature>
<evidence type="ECO:0000259" key="2">
    <source>
        <dbReference type="PROSITE" id="PS00028"/>
    </source>
</evidence>
<feature type="domain" description="C2H2-type" evidence="2">
    <location>
        <begin position="584"/>
        <end position="605"/>
    </location>
</feature>
<dbReference type="KEGG" id="cim:CIMG_09740"/>